<evidence type="ECO:0000256" key="3">
    <source>
        <dbReference type="HAMAP-Rule" id="MF_01384"/>
    </source>
</evidence>
<name>A0A1J0A7G7_9ENTE</name>
<protein>
    <recommendedName>
        <fullName evidence="3">Urease accessory protein UreD</fullName>
    </recommendedName>
</protein>
<dbReference type="PANTHER" id="PTHR33643:SF1">
    <property type="entry name" value="UREASE ACCESSORY PROTEIN D"/>
    <property type="match status" value="1"/>
</dbReference>
<sequence length="281" mass="32406">MKNKSDGLIDLIFSEINGRTIAKRIYHEGNSRVSSNVHLPYENTPYYFLINTGGGFIEGETYEVNMTLLSHSHVIVTSQAPTYVYKCDNRIETGQKVSIHLEENSFLEYLTDEVIPYKNAVYSQETMIHMTPTSTLALIDGVTAGWSEDEKDFQYSSVQMKTSIYMDKKLIYNDHSFLTPEKDDMRQLGFFEGHQNYNSLVVISHLCTNDVIEKIKEKLSKLQIEVDFGLSTLEKPGFILRTMSDKGEKNRKVLMHALNIFRSLVFELPELELNKNDHYFK</sequence>
<dbReference type="Pfam" id="PF01774">
    <property type="entry name" value="UreD"/>
    <property type="match status" value="1"/>
</dbReference>
<dbReference type="GO" id="GO:0016151">
    <property type="term" value="F:nickel cation binding"/>
    <property type="evidence" value="ECO:0007669"/>
    <property type="project" value="UniProtKB-UniRule"/>
</dbReference>
<comment type="function">
    <text evidence="3">Required for maturation of urease via the functional incorporation of the urease nickel metallocenter.</text>
</comment>
<dbReference type="InterPro" id="IPR002669">
    <property type="entry name" value="UreD"/>
</dbReference>
<organism evidence="4 5">
    <name type="scientific">Vagococcus teuberi</name>
    <dbReference type="NCBI Taxonomy" id="519472"/>
    <lineage>
        <taxon>Bacteria</taxon>
        <taxon>Bacillati</taxon>
        <taxon>Bacillota</taxon>
        <taxon>Bacilli</taxon>
        <taxon>Lactobacillales</taxon>
        <taxon>Enterococcaceae</taxon>
        <taxon>Vagococcus</taxon>
    </lineage>
</organism>
<dbReference type="OrthoDB" id="5328682at2"/>
<keyword evidence="3" id="KW-0963">Cytoplasm</keyword>
<dbReference type="AlphaFoldDB" id="A0A1J0A7G7"/>
<dbReference type="GO" id="GO:0005737">
    <property type="term" value="C:cytoplasm"/>
    <property type="evidence" value="ECO:0007669"/>
    <property type="project" value="UniProtKB-SubCell"/>
</dbReference>
<dbReference type="STRING" id="519472.BHY08_08590"/>
<dbReference type="KEGG" id="vte:BHY08_08590"/>
<evidence type="ECO:0000256" key="2">
    <source>
        <dbReference type="ARBA" id="ARBA00023186"/>
    </source>
</evidence>
<dbReference type="PANTHER" id="PTHR33643">
    <property type="entry name" value="UREASE ACCESSORY PROTEIN D"/>
    <property type="match status" value="1"/>
</dbReference>
<dbReference type="RefSeq" id="WP_071457469.1">
    <property type="nucleotide sequence ID" value="NZ_CP017267.1"/>
</dbReference>
<proteinExistence type="inferred from homology"/>
<accession>A0A1J0A7G7</accession>
<evidence type="ECO:0000313" key="4">
    <source>
        <dbReference type="EMBL" id="APB31867.1"/>
    </source>
</evidence>
<gene>
    <name evidence="3" type="primary">ureD</name>
    <name evidence="4" type="ORF">BHY08_08590</name>
</gene>
<comment type="similarity">
    <text evidence="1 3">Belongs to the UreD family.</text>
</comment>
<dbReference type="EMBL" id="CP017267">
    <property type="protein sequence ID" value="APB31867.1"/>
    <property type="molecule type" value="Genomic_DNA"/>
</dbReference>
<dbReference type="HAMAP" id="MF_01384">
    <property type="entry name" value="UreD"/>
    <property type="match status" value="1"/>
</dbReference>
<keyword evidence="3" id="KW-0996">Nickel insertion</keyword>
<comment type="subcellular location">
    <subcellularLocation>
        <location evidence="3">Cytoplasm</location>
    </subcellularLocation>
</comment>
<reference evidence="4 5" key="1">
    <citation type="submission" date="2016-09" db="EMBL/GenBank/DDBJ databases">
        <title>Vagococcus teuberi sp. nov., isolated from the Malian artisanal sour milk fene.</title>
        <authorList>
            <person name="Wullschleger S."/>
            <person name="Seifert C."/>
            <person name="Baumgartner S."/>
            <person name="Lacroix C."/>
            <person name="Bonfoh B."/>
            <person name="Stevens M.J."/>
            <person name="Meile L."/>
        </authorList>
    </citation>
    <scope>NUCLEOTIDE SEQUENCE [LARGE SCALE GENOMIC DNA]</scope>
    <source>
        <strain evidence="4 5">DSM 21459</strain>
    </source>
</reference>
<comment type="subunit">
    <text evidence="3">UreD, UreF and UreG form a complex that acts as a GTP-hydrolysis-dependent molecular chaperone, activating the urease apoprotein by helping to assemble the nickel containing metallocenter of UreC. The UreE protein probably delivers the nickel.</text>
</comment>
<keyword evidence="5" id="KW-1185">Reference proteome</keyword>
<evidence type="ECO:0000256" key="1">
    <source>
        <dbReference type="ARBA" id="ARBA00007177"/>
    </source>
</evidence>
<evidence type="ECO:0000313" key="5">
    <source>
        <dbReference type="Proteomes" id="UP000191200"/>
    </source>
</evidence>
<keyword evidence="2 3" id="KW-0143">Chaperone</keyword>
<dbReference type="Proteomes" id="UP000191200">
    <property type="component" value="Chromosome"/>
</dbReference>